<gene>
    <name evidence="4" type="ORF">KXQ929_LOCUS46251</name>
    <name evidence="3" type="ORF">OKA104_LOCUS10463</name>
    <name evidence="2" type="ORF">VCS650_LOCUS10071</name>
</gene>
<name>A0A814ANZ6_9BILA</name>
<evidence type="ECO:0000313" key="2">
    <source>
        <dbReference type="EMBL" id="CAF0915272.1"/>
    </source>
</evidence>
<dbReference type="PANTHER" id="PTHR24067">
    <property type="entry name" value="UBIQUITIN-CONJUGATING ENZYME E2"/>
    <property type="match status" value="1"/>
</dbReference>
<dbReference type="Proteomes" id="UP000663881">
    <property type="component" value="Unassembled WGS sequence"/>
</dbReference>
<evidence type="ECO:0000259" key="1">
    <source>
        <dbReference type="PROSITE" id="PS50127"/>
    </source>
</evidence>
<evidence type="ECO:0000313" key="3">
    <source>
        <dbReference type="EMBL" id="CAF3671428.1"/>
    </source>
</evidence>
<comment type="caution">
    <text evidence="2">The sequence shown here is derived from an EMBL/GenBank/DDBJ whole genome shotgun (WGS) entry which is preliminary data.</text>
</comment>
<dbReference type="Gene3D" id="3.10.110.10">
    <property type="entry name" value="Ubiquitin Conjugating Enzyme"/>
    <property type="match status" value="1"/>
</dbReference>
<organism evidence="2 5">
    <name type="scientific">Adineta steineri</name>
    <dbReference type="NCBI Taxonomy" id="433720"/>
    <lineage>
        <taxon>Eukaryota</taxon>
        <taxon>Metazoa</taxon>
        <taxon>Spiralia</taxon>
        <taxon>Gnathifera</taxon>
        <taxon>Rotifera</taxon>
        <taxon>Eurotatoria</taxon>
        <taxon>Bdelloidea</taxon>
        <taxon>Adinetida</taxon>
        <taxon>Adinetidae</taxon>
        <taxon>Adineta</taxon>
    </lineage>
</organism>
<evidence type="ECO:0000313" key="4">
    <source>
        <dbReference type="EMBL" id="CAF4314093.1"/>
    </source>
</evidence>
<dbReference type="Proteomes" id="UP000663868">
    <property type="component" value="Unassembled WGS sequence"/>
</dbReference>
<dbReference type="PROSITE" id="PS50127">
    <property type="entry name" value="UBC_2"/>
    <property type="match status" value="1"/>
</dbReference>
<dbReference type="EMBL" id="CAJOAY010000465">
    <property type="protein sequence ID" value="CAF3671428.1"/>
    <property type="molecule type" value="Genomic_DNA"/>
</dbReference>
<evidence type="ECO:0000313" key="5">
    <source>
        <dbReference type="Proteomes" id="UP000663891"/>
    </source>
</evidence>
<dbReference type="InterPro" id="IPR050113">
    <property type="entry name" value="Ub_conjugating_enzyme"/>
</dbReference>
<dbReference type="AlphaFoldDB" id="A0A814ANZ6"/>
<dbReference type="InterPro" id="IPR016135">
    <property type="entry name" value="UBQ-conjugating_enzyme/RWD"/>
</dbReference>
<sequence length="171" mass="19395">MSDRDRLKALNTVRNTFKNWESQADARVKFVIVNSPLRALEGDDTSSLAGEVIIDGRLLPNSELFKNHSLPVQIIFDTTYPMGPPKVKFSTTLYHPNIDEKGYICTDILVPKGTYNASKSIREIIEEVTDTIDNPSENHCVHTDAAAVLSRNKEEYKQKALEAYEKVWLLR</sequence>
<accession>A0A814ANZ6</accession>
<reference evidence="2" key="1">
    <citation type="submission" date="2021-02" db="EMBL/GenBank/DDBJ databases">
        <authorList>
            <person name="Nowell W R."/>
        </authorList>
    </citation>
    <scope>NUCLEOTIDE SEQUENCE</scope>
</reference>
<dbReference type="Proteomes" id="UP000663891">
    <property type="component" value="Unassembled WGS sequence"/>
</dbReference>
<dbReference type="EMBL" id="CAJNON010000071">
    <property type="protein sequence ID" value="CAF0915272.1"/>
    <property type="molecule type" value="Genomic_DNA"/>
</dbReference>
<dbReference type="OrthoDB" id="10003983at2759"/>
<proteinExistence type="predicted"/>
<dbReference type="Pfam" id="PF00179">
    <property type="entry name" value="UQ_con"/>
    <property type="match status" value="1"/>
</dbReference>
<dbReference type="EMBL" id="CAJOBB010015199">
    <property type="protein sequence ID" value="CAF4314093.1"/>
    <property type="molecule type" value="Genomic_DNA"/>
</dbReference>
<dbReference type="InterPro" id="IPR000608">
    <property type="entry name" value="UBC"/>
</dbReference>
<dbReference type="SMART" id="SM00212">
    <property type="entry name" value="UBCc"/>
    <property type="match status" value="1"/>
</dbReference>
<feature type="domain" description="UBC core" evidence="1">
    <location>
        <begin position="8"/>
        <end position="169"/>
    </location>
</feature>
<dbReference type="SUPFAM" id="SSF54495">
    <property type="entry name" value="UBC-like"/>
    <property type="match status" value="1"/>
</dbReference>
<protein>
    <recommendedName>
        <fullName evidence="1">UBC core domain-containing protein</fullName>
    </recommendedName>
</protein>